<protein>
    <submittedName>
        <fullName evidence="2">Methyltransferase domain protein</fullName>
    </submittedName>
</protein>
<feature type="domain" description="Methyltransferase FkbM" evidence="1">
    <location>
        <begin position="92"/>
        <end position="238"/>
    </location>
</feature>
<name>A0A165X2I7_9HYPH</name>
<keyword evidence="2" id="KW-0808">Transferase</keyword>
<dbReference type="AlphaFoldDB" id="A0A165X2I7"/>
<dbReference type="Proteomes" id="UP000076577">
    <property type="component" value="Unassembled WGS sequence"/>
</dbReference>
<dbReference type="RefSeq" id="WP_068007817.1">
    <property type="nucleotide sequence ID" value="NZ_FOFM01000002.1"/>
</dbReference>
<dbReference type="Gene3D" id="3.40.50.150">
    <property type="entry name" value="Vaccinia Virus protein VP39"/>
    <property type="match status" value="1"/>
</dbReference>
<evidence type="ECO:0000313" key="2">
    <source>
        <dbReference type="EMBL" id="KZL17280.1"/>
    </source>
</evidence>
<dbReference type="PANTHER" id="PTHR34203:SF15">
    <property type="entry name" value="SLL1173 PROTEIN"/>
    <property type="match status" value="1"/>
</dbReference>
<dbReference type="GO" id="GO:0008168">
    <property type="term" value="F:methyltransferase activity"/>
    <property type="evidence" value="ECO:0007669"/>
    <property type="project" value="UniProtKB-KW"/>
</dbReference>
<dbReference type="InterPro" id="IPR029063">
    <property type="entry name" value="SAM-dependent_MTases_sf"/>
</dbReference>
<dbReference type="PATRIC" id="fig|989403.3.peg.3371"/>
<reference evidence="2 3" key="1">
    <citation type="journal article" date="2016" name="Front. Microbiol.">
        <title>Comparative Genomic Analysis Reveals a Diverse Repertoire of Genes Involved in Prokaryote-Eukaryote Interactions within the Pseudovibrio Genus.</title>
        <authorList>
            <person name="Romano S."/>
            <person name="Fernandez-Guerra A."/>
            <person name="Reen F.J."/>
            <person name="Glockner F.O."/>
            <person name="Crowley S.P."/>
            <person name="O'Sullivan O."/>
            <person name="Cotter P.D."/>
            <person name="Adams C."/>
            <person name="Dobson A.D."/>
            <person name="O'Gara F."/>
        </authorList>
    </citation>
    <scope>NUCLEOTIDE SEQUENCE [LARGE SCALE GENOMIC DNA]</scope>
    <source>
        <strain evidence="2 3">Ad2</strain>
    </source>
</reference>
<accession>A0A165X2I7</accession>
<evidence type="ECO:0000259" key="1">
    <source>
        <dbReference type="Pfam" id="PF05050"/>
    </source>
</evidence>
<dbReference type="EMBL" id="LMCB01000034">
    <property type="protein sequence ID" value="KZL17280.1"/>
    <property type="molecule type" value="Genomic_DNA"/>
</dbReference>
<dbReference type="SUPFAM" id="SSF53335">
    <property type="entry name" value="S-adenosyl-L-methionine-dependent methyltransferases"/>
    <property type="match status" value="1"/>
</dbReference>
<dbReference type="OrthoDB" id="7542440at2"/>
<keyword evidence="2" id="KW-0489">Methyltransferase</keyword>
<dbReference type="STRING" id="989403.SAMN05421798_10277"/>
<gene>
    <name evidence="2" type="ORF">PsAD2_03147</name>
</gene>
<dbReference type="NCBIfam" id="TIGR01444">
    <property type="entry name" value="fkbM_fam"/>
    <property type="match status" value="1"/>
</dbReference>
<dbReference type="InterPro" id="IPR006342">
    <property type="entry name" value="FkbM_mtfrase"/>
</dbReference>
<keyword evidence="3" id="KW-1185">Reference proteome</keyword>
<dbReference type="GO" id="GO:0032259">
    <property type="term" value="P:methylation"/>
    <property type="evidence" value="ECO:0007669"/>
    <property type="project" value="UniProtKB-KW"/>
</dbReference>
<evidence type="ECO:0000313" key="3">
    <source>
        <dbReference type="Proteomes" id="UP000076577"/>
    </source>
</evidence>
<organism evidence="2 3">
    <name type="scientific">Pseudovibrio axinellae</name>
    <dbReference type="NCBI Taxonomy" id="989403"/>
    <lineage>
        <taxon>Bacteria</taxon>
        <taxon>Pseudomonadati</taxon>
        <taxon>Pseudomonadota</taxon>
        <taxon>Alphaproteobacteria</taxon>
        <taxon>Hyphomicrobiales</taxon>
        <taxon>Stappiaceae</taxon>
        <taxon>Pseudovibrio</taxon>
    </lineage>
</organism>
<comment type="caution">
    <text evidence="2">The sequence shown here is derived from an EMBL/GenBank/DDBJ whole genome shotgun (WGS) entry which is preliminary data.</text>
</comment>
<dbReference type="InterPro" id="IPR052514">
    <property type="entry name" value="SAM-dependent_MTase"/>
</dbReference>
<dbReference type="PANTHER" id="PTHR34203">
    <property type="entry name" value="METHYLTRANSFERASE, FKBM FAMILY PROTEIN"/>
    <property type="match status" value="1"/>
</dbReference>
<sequence length="269" mass="30842">MLRVKDLLEQYHSETSKLKRRRAKSLFRYYLKHFPRTISSYVGLTRGIQTNYGVWLTPNIFDATFRLCTEGSYGTFFSNYLANYKHPFLFLDIGANQGLYSLLAAQNANCVEAFAFEPVSRTFKLLEKNISLNQTAARIAPVQVAISDQSRTADIFLKKTHSGSASLNRHMTQLGKKSEKVQLIAAPQLDKMVTQETDILVKLDVEGHEETVLQELVKTRFFSQIQSIFYEVDERWSDPQLLQGILKTEGFQNFQRIGDHAHHDILASR</sequence>
<proteinExistence type="predicted"/>
<dbReference type="Pfam" id="PF05050">
    <property type="entry name" value="Methyltransf_21"/>
    <property type="match status" value="1"/>
</dbReference>